<dbReference type="AlphaFoldDB" id="A0AAV3Y4K2"/>
<name>A0AAV3Y4K2_9GAST</name>
<evidence type="ECO:0000313" key="1">
    <source>
        <dbReference type="EMBL" id="GFN77163.1"/>
    </source>
</evidence>
<evidence type="ECO:0000313" key="2">
    <source>
        <dbReference type="Proteomes" id="UP000735302"/>
    </source>
</evidence>
<reference evidence="1 2" key="1">
    <citation type="journal article" date="2021" name="Elife">
        <title>Chloroplast acquisition without the gene transfer in kleptoplastic sea slugs, Plakobranchus ocellatus.</title>
        <authorList>
            <person name="Maeda T."/>
            <person name="Takahashi S."/>
            <person name="Yoshida T."/>
            <person name="Shimamura S."/>
            <person name="Takaki Y."/>
            <person name="Nagai Y."/>
            <person name="Toyoda A."/>
            <person name="Suzuki Y."/>
            <person name="Arimoto A."/>
            <person name="Ishii H."/>
            <person name="Satoh N."/>
            <person name="Nishiyama T."/>
            <person name="Hasebe M."/>
            <person name="Maruyama T."/>
            <person name="Minagawa J."/>
            <person name="Obokata J."/>
            <person name="Shigenobu S."/>
        </authorList>
    </citation>
    <scope>NUCLEOTIDE SEQUENCE [LARGE SCALE GENOMIC DNA]</scope>
</reference>
<keyword evidence="2" id="KW-1185">Reference proteome</keyword>
<gene>
    <name evidence="1" type="ORF">PoB_000366900</name>
</gene>
<accession>A0AAV3Y4K2</accession>
<protein>
    <submittedName>
        <fullName evidence="1">Uncharacterized protein</fullName>
    </submittedName>
</protein>
<comment type="caution">
    <text evidence="1">The sequence shown here is derived from an EMBL/GenBank/DDBJ whole genome shotgun (WGS) entry which is preliminary data.</text>
</comment>
<proteinExistence type="predicted"/>
<sequence>MLGKVCKARREGSELKCQFLMTSAFEALDQSDLEFGGELESLIERSMQRDFGSPLPSGHDKNVMNIYAAAYVKPCNWERLPSNNYSSSNPERPLHFLSQT</sequence>
<dbReference type="Proteomes" id="UP000735302">
    <property type="component" value="Unassembled WGS sequence"/>
</dbReference>
<dbReference type="EMBL" id="BLXT01000438">
    <property type="protein sequence ID" value="GFN77163.1"/>
    <property type="molecule type" value="Genomic_DNA"/>
</dbReference>
<organism evidence="1 2">
    <name type="scientific">Plakobranchus ocellatus</name>
    <dbReference type="NCBI Taxonomy" id="259542"/>
    <lineage>
        <taxon>Eukaryota</taxon>
        <taxon>Metazoa</taxon>
        <taxon>Spiralia</taxon>
        <taxon>Lophotrochozoa</taxon>
        <taxon>Mollusca</taxon>
        <taxon>Gastropoda</taxon>
        <taxon>Heterobranchia</taxon>
        <taxon>Euthyneura</taxon>
        <taxon>Panpulmonata</taxon>
        <taxon>Sacoglossa</taxon>
        <taxon>Placobranchoidea</taxon>
        <taxon>Plakobranchidae</taxon>
        <taxon>Plakobranchus</taxon>
    </lineage>
</organism>